<comment type="catalytic activity">
    <reaction evidence="19">
        <text>L-threonyl-[protein] + ATP = O-phospho-L-threonyl-[protein] + ADP + H(+)</text>
        <dbReference type="Rhea" id="RHEA:46608"/>
        <dbReference type="Rhea" id="RHEA-COMP:11060"/>
        <dbReference type="Rhea" id="RHEA-COMP:11605"/>
        <dbReference type="ChEBI" id="CHEBI:15378"/>
        <dbReference type="ChEBI" id="CHEBI:30013"/>
        <dbReference type="ChEBI" id="CHEBI:30616"/>
        <dbReference type="ChEBI" id="CHEBI:61977"/>
        <dbReference type="ChEBI" id="CHEBI:456216"/>
        <dbReference type="EC" id="2.7.11.1"/>
    </reaction>
</comment>
<dbReference type="AlphaFoldDB" id="A0A182HQX8"/>
<feature type="domain" description="Protein kinase" evidence="22">
    <location>
        <begin position="4"/>
        <end position="284"/>
    </location>
</feature>
<dbReference type="EC" id="2.7.11.1" evidence="6"/>
<dbReference type="InterPro" id="IPR000719">
    <property type="entry name" value="Prot_kinase_dom"/>
</dbReference>
<comment type="catalytic activity">
    <reaction evidence="20">
        <text>L-seryl-[protein] + ATP = O-phospho-L-seryl-[protein] + ADP + H(+)</text>
        <dbReference type="Rhea" id="RHEA:17989"/>
        <dbReference type="Rhea" id="RHEA-COMP:9863"/>
        <dbReference type="Rhea" id="RHEA-COMP:11604"/>
        <dbReference type="ChEBI" id="CHEBI:15378"/>
        <dbReference type="ChEBI" id="CHEBI:29999"/>
        <dbReference type="ChEBI" id="CHEBI:30616"/>
        <dbReference type="ChEBI" id="CHEBI:83421"/>
        <dbReference type="ChEBI" id="CHEBI:456216"/>
        <dbReference type="EC" id="2.7.11.1"/>
    </reaction>
</comment>
<dbReference type="PROSITE" id="PS00107">
    <property type="entry name" value="PROTEIN_KINASE_ATP"/>
    <property type="match status" value="1"/>
</dbReference>
<feature type="compositionally biased region" description="Basic and acidic residues" evidence="21">
    <location>
        <begin position="646"/>
        <end position="656"/>
    </location>
</feature>
<evidence type="ECO:0000256" key="12">
    <source>
        <dbReference type="ARBA" id="ARBA00022741"/>
    </source>
</evidence>
<keyword evidence="18" id="KW-0966">Cell projection</keyword>
<keyword evidence="15" id="KW-0460">Magnesium</keyword>
<evidence type="ECO:0000256" key="13">
    <source>
        <dbReference type="ARBA" id="ARBA00022777"/>
    </source>
</evidence>
<dbReference type="GO" id="GO:0004674">
    <property type="term" value="F:protein serine/threonine kinase activity"/>
    <property type="evidence" value="ECO:0007669"/>
    <property type="project" value="UniProtKB-KW"/>
</dbReference>
<keyword evidence="10" id="KW-0808">Transferase</keyword>
<evidence type="ECO:0000256" key="19">
    <source>
        <dbReference type="ARBA" id="ARBA00047899"/>
    </source>
</evidence>
<feature type="region of interest" description="Disordered" evidence="21">
    <location>
        <begin position="626"/>
        <end position="661"/>
    </location>
</feature>
<dbReference type="Proteomes" id="UP000075840">
    <property type="component" value="Unassembled WGS sequence"/>
</dbReference>
<evidence type="ECO:0000256" key="1">
    <source>
        <dbReference type="ARBA" id="ARBA00001946"/>
    </source>
</evidence>
<evidence type="ECO:0000256" key="16">
    <source>
        <dbReference type="ARBA" id="ARBA00023212"/>
    </source>
</evidence>
<comment type="subcellular location">
    <subcellularLocation>
        <location evidence="3">Cell projection</location>
        <location evidence="3">Cilium</location>
    </subcellularLocation>
    <subcellularLocation>
        <location evidence="4">Cytoplasm</location>
        <location evidence="4">Cytoskeleton</location>
    </subcellularLocation>
    <subcellularLocation>
        <location evidence="2">Nucleus</location>
    </subcellularLocation>
</comment>
<dbReference type="VEuPathDB" id="VectorBase:AARA003671"/>
<evidence type="ECO:0000259" key="22">
    <source>
        <dbReference type="PROSITE" id="PS50011"/>
    </source>
</evidence>
<dbReference type="Pfam" id="PF00069">
    <property type="entry name" value="Pkinase"/>
    <property type="match status" value="1"/>
</dbReference>
<keyword evidence="14" id="KW-0067">ATP-binding</keyword>
<dbReference type="FunFam" id="1.10.510.10:FF:000104">
    <property type="entry name" value="serine/threonine-protein kinase MAK isoform X1"/>
    <property type="match status" value="1"/>
</dbReference>
<dbReference type="PROSITE" id="PS50011">
    <property type="entry name" value="PROTEIN_KINASE_DOM"/>
    <property type="match status" value="1"/>
</dbReference>
<feature type="region of interest" description="Disordered" evidence="21">
    <location>
        <begin position="370"/>
        <end position="389"/>
    </location>
</feature>
<feature type="compositionally biased region" description="Polar residues" evidence="21">
    <location>
        <begin position="376"/>
        <end position="388"/>
    </location>
</feature>
<keyword evidence="16" id="KW-0206">Cytoskeleton</keyword>
<sequence>MNRYLTLSQLGDGTYGTVVLGQRKDTGEKVAIKRMKRKYYSWEEAMSLREVKSLKKLSHANVVKLKEVIRENDVLYFVFEYMQENLYQLIKDRDTHFPEATVRLILQQILTGLAFMHRHGFFHRDLKPENVLCSGPETVKIADFGLAREIRSRPPYTDYVSTRWYRAPEVLLHSTRYGSSIDLWAVGCIMAELYTFRPLFPGSSEVDQLFKICSVLGTPDKSDWPDGHKLAATIQFRFPECPKIPLATLVTRASSSGIQLLEDLLLWEPEKRPTAQQSMRYPYFSSIKARNSANIATNGLTQHNQSHNGNINGGPVLGVPNARVSIVELATNTKHTREANGSNGHFNPISHNELNDLNSTLSLSRVSETSVERTSHQTQLTQASQQAYTEDEKETAKLQSGINYSLLNDMLNGYSVGIGSAAQQNGQGLTKVLRNGQSSTFIKSNASYDTNNVASEMDKATNPGSVVSYAIIKPAVVRIDDNRLADAPIKPADGIGIGGRKEKVNDIFVTRNNDYQQDQSGNGITKVVGQRTFPIIDSDDSSYFGSGFYLHKKTSGQVLKNGTSAVSIGGGSDGGGVGLGRRAVGSGVYNGSFLNDGKAYNAFSKQPMLMTRKTDEDLKVYRNRNGPMDRAIHGHFSKSWEPSQHLSERQEDDSSRIKASKKPAHDFKLEDLFGTLSFSKDSTASKYPNTVPFAKSSTKTIGPSGGMADIFDNSDTKPSHSSANVVPRRKNQQQVFVSDTSNLSSDKYNGINASFKLFPWDDIPKNGVEKKQWIPDGGKQDVGWLYGKVALNVSVFNNISGVLAYLGTGNEHTGRTDWAAKYLSK</sequence>
<dbReference type="GO" id="GO:0046872">
    <property type="term" value="F:metal ion binding"/>
    <property type="evidence" value="ECO:0007669"/>
    <property type="project" value="UniProtKB-KW"/>
</dbReference>
<evidence type="ECO:0000256" key="9">
    <source>
        <dbReference type="ARBA" id="ARBA00022553"/>
    </source>
</evidence>
<evidence type="ECO:0000256" key="14">
    <source>
        <dbReference type="ARBA" id="ARBA00022840"/>
    </source>
</evidence>
<evidence type="ECO:0000256" key="21">
    <source>
        <dbReference type="SAM" id="MobiDB-lite"/>
    </source>
</evidence>
<evidence type="ECO:0000256" key="10">
    <source>
        <dbReference type="ARBA" id="ARBA00022679"/>
    </source>
</evidence>
<evidence type="ECO:0000313" key="23">
    <source>
        <dbReference type="EnsemblMetazoa" id="AARA003671-PA"/>
    </source>
</evidence>
<evidence type="ECO:0000256" key="15">
    <source>
        <dbReference type="ARBA" id="ARBA00022842"/>
    </source>
</evidence>
<accession>A0A182HQX8</accession>
<evidence type="ECO:0000256" key="17">
    <source>
        <dbReference type="ARBA" id="ARBA00023242"/>
    </source>
</evidence>
<dbReference type="GO" id="GO:0005524">
    <property type="term" value="F:ATP binding"/>
    <property type="evidence" value="ECO:0007669"/>
    <property type="project" value="UniProtKB-UniRule"/>
</dbReference>
<dbReference type="PROSITE" id="PS00108">
    <property type="entry name" value="PROTEIN_KINASE_ST"/>
    <property type="match status" value="1"/>
</dbReference>
<dbReference type="InterPro" id="IPR050117">
    <property type="entry name" value="MAPK"/>
</dbReference>
<dbReference type="InterPro" id="IPR011009">
    <property type="entry name" value="Kinase-like_dom_sf"/>
</dbReference>
<evidence type="ECO:0000256" key="18">
    <source>
        <dbReference type="ARBA" id="ARBA00023273"/>
    </source>
</evidence>
<comment type="cofactor">
    <cofactor evidence="1">
        <name>Mg(2+)</name>
        <dbReference type="ChEBI" id="CHEBI:18420"/>
    </cofactor>
</comment>
<dbReference type="InterPro" id="IPR008271">
    <property type="entry name" value="Ser/Thr_kinase_AS"/>
</dbReference>
<name>A0A182HQX8_ANOAR</name>
<dbReference type="EnsemblMetazoa" id="AARA003671-RA">
    <property type="protein sequence ID" value="AARA003671-PA"/>
    <property type="gene ID" value="AARA003671"/>
</dbReference>
<dbReference type="EMBL" id="APCN01001612">
    <property type="status" value="NOT_ANNOTATED_CDS"/>
    <property type="molecule type" value="Genomic_DNA"/>
</dbReference>
<dbReference type="Gene3D" id="1.10.510.10">
    <property type="entry name" value="Transferase(Phosphotransferase) domain 1"/>
    <property type="match status" value="1"/>
</dbReference>
<evidence type="ECO:0000256" key="11">
    <source>
        <dbReference type="ARBA" id="ARBA00022723"/>
    </source>
</evidence>
<protein>
    <recommendedName>
        <fullName evidence="6">non-specific serine/threonine protein kinase</fullName>
        <ecNumber evidence="6">2.7.11.1</ecNumber>
    </recommendedName>
</protein>
<organism evidence="23 24">
    <name type="scientific">Anopheles arabiensis</name>
    <name type="common">Mosquito</name>
    <dbReference type="NCBI Taxonomy" id="7173"/>
    <lineage>
        <taxon>Eukaryota</taxon>
        <taxon>Metazoa</taxon>
        <taxon>Ecdysozoa</taxon>
        <taxon>Arthropoda</taxon>
        <taxon>Hexapoda</taxon>
        <taxon>Insecta</taxon>
        <taxon>Pterygota</taxon>
        <taxon>Neoptera</taxon>
        <taxon>Endopterygota</taxon>
        <taxon>Diptera</taxon>
        <taxon>Nematocera</taxon>
        <taxon>Culicoidea</taxon>
        <taxon>Culicidae</taxon>
        <taxon>Anophelinae</taxon>
        <taxon>Anopheles</taxon>
    </lineage>
</organism>
<evidence type="ECO:0000256" key="8">
    <source>
        <dbReference type="ARBA" id="ARBA00022527"/>
    </source>
</evidence>
<proteinExistence type="inferred from homology"/>
<dbReference type="SUPFAM" id="SSF56112">
    <property type="entry name" value="Protein kinase-like (PK-like)"/>
    <property type="match status" value="1"/>
</dbReference>
<evidence type="ECO:0000256" key="2">
    <source>
        <dbReference type="ARBA" id="ARBA00004123"/>
    </source>
</evidence>
<dbReference type="GO" id="GO:0005929">
    <property type="term" value="C:cilium"/>
    <property type="evidence" value="ECO:0007669"/>
    <property type="project" value="UniProtKB-SubCell"/>
</dbReference>
<dbReference type="Gene3D" id="3.30.200.20">
    <property type="entry name" value="Phosphorylase Kinase, domain 1"/>
    <property type="match status" value="1"/>
</dbReference>
<evidence type="ECO:0000256" key="4">
    <source>
        <dbReference type="ARBA" id="ARBA00004245"/>
    </source>
</evidence>
<evidence type="ECO:0000313" key="24">
    <source>
        <dbReference type="Proteomes" id="UP000075840"/>
    </source>
</evidence>
<evidence type="ECO:0000256" key="6">
    <source>
        <dbReference type="ARBA" id="ARBA00012513"/>
    </source>
</evidence>
<keyword evidence="11" id="KW-0479">Metal-binding</keyword>
<keyword evidence="12" id="KW-0547">Nucleotide-binding</keyword>
<evidence type="ECO:0000256" key="3">
    <source>
        <dbReference type="ARBA" id="ARBA00004138"/>
    </source>
</evidence>
<evidence type="ECO:0000256" key="20">
    <source>
        <dbReference type="ARBA" id="ARBA00048679"/>
    </source>
</evidence>
<comment type="similarity">
    <text evidence="5">Belongs to the protein kinase superfamily. CMGC Ser/Thr protein kinase family. CDC2/CDKX subfamily.</text>
</comment>
<keyword evidence="24" id="KW-1185">Reference proteome</keyword>
<reference evidence="23" key="1">
    <citation type="submission" date="2022-08" db="UniProtKB">
        <authorList>
            <consortium name="EnsemblMetazoa"/>
        </authorList>
    </citation>
    <scope>IDENTIFICATION</scope>
    <source>
        <strain evidence="23">Dongola</strain>
    </source>
</reference>
<dbReference type="InterPro" id="IPR017441">
    <property type="entry name" value="Protein_kinase_ATP_BS"/>
</dbReference>
<keyword evidence="17" id="KW-0539">Nucleus</keyword>
<dbReference type="PANTHER" id="PTHR24055">
    <property type="entry name" value="MITOGEN-ACTIVATED PROTEIN KINASE"/>
    <property type="match status" value="1"/>
</dbReference>
<dbReference type="GO" id="GO:0005856">
    <property type="term" value="C:cytoskeleton"/>
    <property type="evidence" value="ECO:0007669"/>
    <property type="project" value="UniProtKB-SubCell"/>
</dbReference>
<keyword evidence="7" id="KW-0963">Cytoplasm</keyword>
<dbReference type="GO" id="GO:0005634">
    <property type="term" value="C:nucleus"/>
    <property type="evidence" value="ECO:0007669"/>
    <property type="project" value="UniProtKB-SubCell"/>
</dbReference>
<evidence type="ECO:0000256" key="7">
    <source>
        <dbReference type="ARBA" id="ARBA00022490"/>
    </source>
</evidence>
<keyword evidence="8" id="KW-0723">Serine/threonine-protein kinase</keyword>
<dbReference type="FunFam" id="3.30.200.20:FF:000071">
    <property type="entry name" value="serine/threonine-protein kinase MAK isoform X1"/>
    <property type="match status" value="1"/>
</dbReference>
<keyword evidence="9" id="KW-0597">Phosphoprotein</keyword>
<dbReference type="VEuPathDB" id="VectorBase:AARA21_000652"/>
<dbReference type="CDD" id="cd07830">
    <property type="entry name" value="STKc_MAK_like"/>
    <property type="match status" value="1"/>
</dbReference>
<keyword evidence="13" id="KW-0418">Kinase</keyword>
<dbReference type="SMART" id="SM00220">
    <property type="entry name" value="S_TKc"/>
    <property type="match status" value="1"/>
</dbReference>
<feature type="region of interest" description="Disordered" evidence="21">
    <location>
        <begin position="704"/>
        <end position="735"/>
    </location>
</feature>
<evidence type="ECO:0000256" key="5">
    <source>
        <dbReference type="ARBA" id="ARBA00006485"/>
    </source>
</evidence>